<evidence type="ECO:0000256" key="4">
    <source>
        <dbReference type="ARBA" id="ARBA00023136"/>
    </source>
</evidence>
<evidence type="ECO:0000256" key="5">
    <source>
        <dbReference type="SAM" id="Phobius"/>
    </source>
</evidence>
<evidence type="ECO:0000256" key="3">
    <source>
        <dbReference type="ARBA" id="ARBA00022989"/>
    </source>
</evidence>
<keyword evidence="4 5" id="KW-0472">Membrane</keyword>
<evidence type="ECO:0000259" key="6">
    <source>
        <dbReference type="PROSITE" id="PS50929"/>
    </source>
</evidence>
<keyword evidence="7" id="KW-0067">ATP-binding</keyword>
<feature type="transmembrane region" description="Helical" evidence="5">
    <location>
        <begin position="21"/>
        <end position="45"/>
    </location>
</feature>
<dbReference type="PANTHER" id="PTHR24221">
    <property type="entry name" value="ATP-BINDING CASSETTE SUB-FAMILY B"/>
    <property type="match status" value="1"/>
</dbReference>
<gene>
    <name evidence="7" type="ORF">ENP86_02110</name>
</gene>
<dbReference type="CDD" id="cd07346">
    <property type="entry name" value="ABC_6TM_exporters"/>
    <property type="match status" value="1"/>
</dbReference>
<dbReference type="InterPro" id="IPR036640">
    <property type="entry name" value="ABC1_TM_sf"/>
</dbReference>
<dbReference type="InterPro" id="IPR039421">
    <property type="entry name" value="Type_1_exporter"/>
</dbReference>
<dbReference type="AlphaFoldDB" id="A0A7V1EH89"/>
<dbReference type="PROSITE" id="PS50929">
    <property type="entry name" value="ABC_TM1F"/>
    <property type="match status" value="1"/>
</dbReference>
<dbReference type="GO" id="GO:0005886">
    <property type="term" value="C:plasma membrane"/>
    <property type="evidence" value="ECO:0007669"/>
    <property type="project" value="UniProtKB-SubCell"/>
</dbReference>
<keyword evidence="2 5" id="KW-0812">Transmembrane</keyword>
<protein>
    <submittedName>
        <fullName evidence="7">ABC transporter ATP-binding protein</fullName>
    </submittedName>
</protein>
<dbReference type="GO" id="GO:0140359">
    <property type="term" value="F:ABC-type transporter activity"/>
    <property type="evidence" value="ECO:0007669"/>
    <property type="project" value="InterPro"/>
</dbReference>
<feature type="transmembrane region" description="Helical" evidence="5">
    <location>
        <begin position="57"/>
        <end position="77"/>
    </location>
</feature>
<proteinExistence type="predicted"/>
<sequence length="442" mass="51004">MYCKFITQIYYRSRQYYKEQISILIFWIFITGLTALIPFLNRGLIDTLLSKHIGNRILLLVLGILCLKTFAIILNFVSEYKLERLKRKVTCDLWLTMYQSLQNLPIMHIYKDTSASYITKILSDGEIAAHMIAGFLPSVFLNIIRIAAVSVVLIILNPLLALISFCSIPLYYLTFTKYSQNILQSSQNERKRYSILLESLKEKIEGLPFIVFYNKEGFYKDKFLSDTNDWLKWIKILILNIQKYNTSYFYFTSIFPLLIFGIGALLIIHSGITIGGLIAFFLYVGNLYEPLSNLATNFGSLSKTIPSFERVSSILNSPYQARKGDKILKELKELTMKNVTFGYKDTVVLDRLNFSLKFGRNFAIAVVGKSGCGKSTFARIMSGFFDSEQCEINGFPIICYDKISLRRYITLVGQNDFLFNLPLLKTCQWVINLLKRKCYKRL</sequence>
<dbReference type="InterPro" id="IPR027417">
    <property type="entry name" value="P-loop_NTPase"/>
</dbReference>
<evidence type="ECO:0000313" key="7">
    <source>
        <dbReference type="EMBL" id="HDY58336.1"/>
    </source>
</evidence>
<evidence type="ECO:0000256" key="2">
    <source>
        <dbReference type="ARBA" id="ARBA00022692"/>
    </source>
</evidence>
<dbReference type="SUPFAM" id="SSF90123">
    <property type="entry name" value="ABC transporter transmembrane region"/>
    <property type="match status" value="1"/>
</dbReference>
<dbReference type="InterPro" id="IPR003439">
    <property type="entry name" value="ABC_transporter-like_ATP-bd"/>
</dbReference>
<comment type="caution">
    <text evidence="7">The sequence shown here is derived from an EMBL/GenBank/DDBJ whole genome shotgun (WGS) entry which is preliminary data.</text>
</comment>
<dbReference type="Gene3D" id="3.40.50.300">
    <property type="entry name" value="P-loop containing nucleotide triphosphate hydrolases"/>
    <property type="match status" value="1"/>
</dbReference>
<dbReference type="Pfam" id="PF00664">
    <property type="entry name" value="ABC_membrane"/>
    <property type="match status" value="1"/>
</dbReference>
<reference evidence="7" key="1">
    <citation type="journal article" date="2020" name="mSystems">
        <title>Genome- and Community-Level Interaction Insights into Carbon Utilization and Element Cycling Functions of Hydrothermarchaeota in Hydrothermal Sediment.</title>
        <authorList>
            <person name="Zhou Z."/>
            <person name="Liu Y."/>
            <person name="Xu W."/>
            <person name="Pan J."/>
            <person name="Luo Z.H."/>
            <person name="Li M."/>
        </authorList>
    </citation>
    <scope>NUCLEOTIDE SEQUENCE [LARGE SCALE GENOMIC DNA]</scope>
    <source>
        <strain evidence="7">SpSt-258</strain>
    </source>
</reference>
<evidence type="ECO:0000256" key="1">
    <source>
        <dbReference type="ARBA" id="ARBA00004651"/>
    </source>
</evidence>
<name>A0A7V1EH89_UNCW3</name>
<comment type="subcellular location">
    <subcellularLocation>
        <location evidence="1">Cell membrane</location>
        <topology evidence="1">Multi-pass membrane protein</topology>
    </subcellularLocation>
</comment>
<feature type="domain" description="ABC transmembrane type-1" evidence="6">
    <location>
        <begin position="23"/>
        <end position="303"/>
    </location>
</feature>
<dbReference type="EMBL" id="DSKY01000006">
    <property type="protein sequence ID" value="HDY58336.1"/>
    <property type="molecule type" value="Genomic_DNA"/>
</dbReference>
<organism evidence="7">
    <name type="scientific">candidate division WOR-3 bacterium</name>
    <dbReference type="NCBI Taxonomy" id="2052148"/>
    <lineage>
        <taxon>Bacteria</taxon>
        <taxon>Bacteria division WOR-3</taxon>
    </lineage>
</organism>
<dbReference type="GO" id="GO:0005524">
    <property type="term" value="F:ATP binding"/>
    <property type="evidence" value="ECO:0007669"/>
    <property type="project" value="UniProtKB-KW"/>
</dbReference>
<dbReference type="PANTHER" id="PTHR24221:SF654">
    <property type="entry name" value="ATP-BINDING CASSETTE SUB-FAMILY B MEMBER 6"/>
    <property type="match status" value="1"/>
</dbReference>
<dbReference type="GO" id="GO:0016887">
    <property type="term" value="F:ATP hydrolysis activity"/>
    <property type="evidence" value="ECO:0007669"/>
    <property type="project" value="InterPro"/>
</dbReference>
<dbReference type="SUPFAM" id="SSF52540">
    <property type="entry name" value="P-loop containing nucleoside triphosphate hydrolases"/>
    <property type="match status" value="1"/>
</dbReference>
<dbReference type="Gene3D" id="1.20.1560.10">
    <property type="entry name" value="ABC transporter type 1, transmembrane domain"/>
    <property type="match status" value="1"/>
</dbReference>
<feature type="transmembrane region" description="Helical" evidence="5">
    <location>
        <begin position="146"/>
        <end position="172"/>
    </location>
</feature>
<keyword evidence="3 5" id="KW-1133">Transmembrane helix</keyword>
<dbReference type="InterPro" id="IPR011527">
    <property type="entry name" value="ABC1_TM_dom"/>
</dbReference>
<keyword evidence="7" id="KW-0547">Nucleotide-binding</keyword>
<accession>A0A7V1EH89</accession>
<feature type="transmembrane region" description="Helical" evidence="5">
    <location>
        <begin position="254"/>
        <end position="284"/>
    </location>
</feature>
<dbReference type="Pfam" id="PF00005">
    <property type="entry name" value="ABC_tran"/>
    <property type="match status" value="1"/>
</dbReference>